<sequence>MKKKILYITSLVLILLAAASTWSYYCLNPSSDRVNKAKANIKVYSHYELIQNGKTILRFDEDTTTLAANFMNRWALIPSCEGRL</sequence>
<feature type="non-terminal residue" evidence="1">
    <location>
        <position position="84"/>
    </location>
</feature>
<organism evidence="1">
    <name type="scientific">human gut metagenome</name>
    <dbReference type="NCBI Taxonomy" id="408170"/>
    <lineage>
        <taxon>unclassified sequences</taxon>
        <taxon>metagenomes</taxon>
        <taxon>organismal metagenomes</taxon>
    </lineage>
</organism>
<gene>
    <name evidence="1" type="ORF">OBE_05047</name>
</gene>
<comment type="caution">
    <text evidence="1">The sequence shown here is derived from an EMBL/GenBank/DDBJ whole genome shotgun (WGS) entry which is preliminary data.</text>
</comment>
<dbReference type="EMBL" id="AJWZ01003443">
    <property type="protein sequence ID" value="EKC68231.1"/>
    <property type="molecule type" value="Genomic_DNA"/>
</dbReference>
<name>K1U9M2_9ZZZZ</name>
<protein>
    <submittedName>
        <fullName evidence="1">Glycosyl hydrolase family protein</fullName>
    </submittedName>
</protein>
<keyword evidence="1" id="KW-0378">Hydrolase</keyword>
<dbReference type="AlphaFoldDB" id="K1U9M2"/>
<evidence type="ECO:0000313" key="1">
    <source>
        <dbReference type="EMBL" id="EKC68231.1"/>
    </source>
</evidence>
<proteinExistence type="predicted"/>
<dbReference type="GO" id="GO:0016787">
    <property type="term" value="F:hydrolase activity"/>
    <property type="evidence" value="ECO:0007669"/>
    <property type="project" value="UniProtKB-KW"/>
</dbReference>
<accession>K1U9M2</accession>
<reference evidence="1" key="1">
    <citation type="journal article" date="2013" name="Environ. Microbiol.">
        <title>Microbiota from the distal guts of lean and obese adolescents exhibit partial functional redundancy besides clear differences in community structure.</title>
        <authorList>
            <person name="Ferrer M."/>
            <person name="Ruiz A."/>
            <person name="Lanza F."/>
            <person name="Haange S.B."/>
            <person name="Oberbach A."/>
            <person name="Till H."/>
            <person name="Bargiela R."/>
            <person name="Campoy C."/>
            <person name="Segura M.T."/>
            <person name="Richter M."/>
            <person name="von Bergen M."/>
            <person name="Seifert J."/>
            <person name="Suarez A."/>
        </authorList>
    </citation>
    <scope>NUCLEOTIDE SEQUENCE</scope>
</reference>